<evidence type="ECO:0000313" key="2">
    <source>
        <dbReference type="Proteomes" id="UP001151760"/>
    </source>
</evidence>
<reference evidence="1" key="2">
    <citation type="submission" date="2022-01" db="EMBL/GenBank/DDBJ databases">
        <authorList>
            <person name="Yamashiro T."/>
            <person name="Shiraishi A."/>
            <person name="Satake H."/>
            <person name="Nakayama K."/>
        </authorList>
    </citation>
    <scope>NUCLEOTIDE SEQUENCE</scope>
</reference>
<proteinExistence type="predicted"/>
<accession>A0ABQ5CUP0</accession>
<reference evidence="1" key="1">
    <citation type="journal article" date="2022" name="Int. J. Mol. Sci.">
        <title>Draft Genome of Tanacetum Coccineum: Genomic Comparison of Closely Related Tanacetum-Family Plants.</title>
        <authorList>
            <person name="Yamashiro T."/>
            <person name="Shiraishi A."/>
            <person name="Nakayama K."/>
            <person name="Satake H."/>
        </authorList>
    </citation>
    <scope>NUCLEOTIDE SEQUENCE</scope>
</reference>
<dbReference type="Proteomes" id="UP001151760">
    <property type="component" value="Unassembled WGS sequence"/>
</dbReference>
<protein>
    <submittedName>
        <fullName evidence="1">Uncharacterized protein</fullName>
    </submittedName>
</protein>
<comment type="caution">
    <text evidence="1">The sequence shown here is derived from an EMBL/GenBank/DDBJ whole genome shotgun (WGS) entry which is preliminary data.</text>
</comment>
<dbReference type="EMBL" id="BQNB010014468">
    <property type="protein sequence ID" value="GJT28544.1"/>
    <property type="molecule type" value="Genomic_DNA"/>
</dbReference>
<gene>
    <name evidence="1" type="ORF">Tco_0908819</name>
</gene>
<sequence length="95" mass="11220">MFLLYVQHKLHNLTGDEIVDMVNALRTFTGVYEARGVVYLNKRNRKRLMGADDLYKFSDRTLKSVRDNLNEMLQNFVLGYNHGIPKRAWTEKDQK</sequence>
<organism evidence="1 2">
    <name type="scientific">Tanacetum coccineum</name>
    <dbReference type="NCBI Taxonomy" id="301880"/>
    <lineage>
        <taxon>Eukaryota</taxon>
        <taxon>Viridiplantae</taxon>
        <taxon>Streptophyta</taxon>
        <taxon>Embryophyta</taxon>
        <taxon>Tracheophyta</taxon>
        <taxon>Spermatophyta</taxon>
        <taxon>Magnoliopsida</taxon>
        <taxon>eudicotyledons</taxon>
        <taxon>Gunneridae</taxon>
        <taxon>Pentapetalae</taxon>
        <taxon>asterids</taxon>
        <taxon>campanulids</taxon>
        <taxon>Asterales</taxon>
        <taxon>Asteraceae</taxon>
        <taxon>Asteroideae</taxon>
        <taxon>Anthemideae</taxon>
        <taxon>Anthemidinae</taxon>
        <taxon>Tanacetum</taxon>
    </lineage>
</organism>
<evidence type="ECO:0000313" key="1">
    <source>
        <dbReference type="EMBL" id="GJT28544.1"/>
    </source>
</evidence>
<keyword evidence="2" id="KW-1185">Reference proteome</keyword>
<name>A0ABQ5CUP0_9ASTR</name>